<evidence type="ECO:0000313" key="9">
    <source>
        <dbReference type="Proteomes" id="UP000274515"/>
    </source>
</evidence>
<reference evidence="8 9" key="1">
    <citation type="submission" date="2018-11" db="EMBL/GenBank/DDBJ databases">
        <title>Saccharopolyspora rhizosphaerae sp. nov., an actinomycete isolated from rhizosphere soil in Thailand.</title>
        <authorList>
            <person name="Intra B."/>
            <person name="Euanorasetr J."/>
            <person name="Take A."/>
            <person name="Inahashi Y."/>
            <person name="Mori M."/>
            <person name="Panbangred W."/>
            <person name="Matsumoto A."/>
        </authorList>
    </citation>
    <scope>NUCLEOTIDE SEQUENCE [LARGE SCALE GENOMIC DNA]</scope>
    <source>
        <strain evidence="8 9">H219</strain>
    </source>
</reference>
<dbReference type="AlphaFoldDB" id="A0A3R8P4R8"/>
<evidence type="ECO:0000256" key="5">
    <source>
        <dbReference type="SAM" id="MobiDB-lite"/>
    </source>
</evidence>
<dbReference type="PANTHER" id="PTHR23501:SF154">
    <property type="entry name" value="MULTIDRUG-EFFLUX TRANSPORTER RV1634-RELATED"/>
    <property type="match status" value="1"/>
</dbReference>
<feature type="transmembrane region" description="Helical" evidence="6">
    <location>
        <begin position="78"/>
        <end position="98"/>
    </location>
</feature>
<evidence type="ECO:0000313" key="8">
    <source>
        <dbReference type="EMBL" id="RRO16307.1"/>
    </source>
</evidence>
<feature type="transmembrane region" description="Helical" evidence="6">
    <location>
        <begin position="43"/>
        <end position="66"/>
    </location>
</feature>
<protein>
    <submittedName>
        <fullName evidence="8">MFS transporter</fullName>
    </submittedName>
</protein>
<evidence type="ECO:0000256" key="4">
    <source>
        <dbReference type="ARBA" id="ARBA00023136"/>
    </source>
</evidence>
<evidence type="ECO:0000259" key="7">
    <source>
        <dbReference type="PROSITE" id="PS50850"/>
    </source>
</evidence>
<feature type="compositionally biased region" description="Polar residues" evidence="5">
    <location>
        <begin position="24"/>
        <end position="34"/>
    </location>
</feature>
<feature type="transmembrane region" description="Helical" evidence="6">
    <location>
        <begin position="142"/>
        <end position="159"/>
    </location>
</feature>
<organism evidence="8 9">
    <name type="scientific">Saccharopolyspora rhizosphaerae</name>
    <dbReference type="NCBI Taxonomy" id="2492662"/>
    <lineage>
        <taxon>Bacteria</taxon>
        <taxon>Bacillati</taxon>
        <taxon>Actinomycetota</taxon>
        <taxon>Actinomycetes</taxon>
        <taxon>Pseudonocardiales</taxon>
        <taxon>Pseudonocardiaceae</taxon>
        <taxon>Saccharopolyspora</taxon>
    </lineage>
</organism>
<dbReference type="InterPro" id="IPR036259">
    <property type="entry name" value="MFS_trans_sf"/>
</dbReference>
<proteinExistence type="predicted"/>
<dbReference type="GO" id="GO:0022857">
    <property type="term" value="F:transmembrane transporter activity"/>
    <property type="evidence" value="ECO:0007669"/>
    <property type="project" value="InterPro"/>
</dbReference>
<dbReference type="InterPro" id="IPR020846">
    <property type="entry name" value="MFS_dom"/>
</dbReference>
<feature type="transmembrane region" description="Helical" evidence="6">
    <location>
        <begin position="166"/>
        <end position="189"/>
    </location>
</feature>
<name>A0A3R8P4R8_9PSEU</name>
<feature type="transmembrane region" description="Helical" evidence="6">
    <location>
        <begin position="110"/>
        <end position="136"/>
    </location>
</feature>
<comment type="subcellular location">
    <subcellularLocation>
        <location evidence="1">Cell membrane</location>
        <topology evidence="1">Multi-pass membrane protein</topology>
    </subcellularLocation>
</comment>
<feature type="transmembrane region" description="Helical" evidence="6">
    <location>
        <begin position="426"/>
        <end position="445"/>
    </location>
</feature>
<feature type="transmembrane region" description="Helical" evidence="6">
    <location>
        <begin position="289"/>
        <end position="310"/>
    </location>
</feature>
<dbReference type="EMBL" id="RSAA01000014">
    <property type="protein sequence ID" value="RRO16307.1"/>
    <property type="molecule type" value="Genomic_DNA"/>
</dbReference>
<feature type="transmembrane region" description="Helical" evidence="6">
    <location>
        <begin position="322"/>
        <end position="342"/>
    </location>
</feature>
<keyword evidence="4 6" id="KW-0472">Membrane</keyword>
<evidence type="ECO:0000256" key="2">
    <source>
        <dbReference type="ARBA" id="ARBA00022692"/>
    </source>
</evidence>
<feature type="transmembrane region" description="Helical" evidence="6">
    <location>
        <begin position="258"/>
        <end position="277"/>
    </location>
</feature>
<dbReference type="PROSITE" id="PS50850">
    <property type="entry name" value="MFS"/>
    <property type="match status" value="1"/>
</dbReference>
<evidence type="ECO:0000256" key="1">
    <source>
        <dbReference type="ARBA" id="ARBA00004651"/>
    </source>
</evidence>
<comment type="caution">
    <text evidence="8">The sequence shown here is derived from an EMBL/GenBank/DDBJ whole genome shotgun (WGS) entry which is preliminary data.</text>
</comment>
<feature type="domain" description="Major facilitator superfamily (MFS) profile" evidence="7">
    <location>
        <begin position="44"/>
        <end position="475"/>
    </location>
</feature>
<dbReference type="PANTHER" id="PTHR23501">
    <property type="entry name" value="MAJOR FACILITATOR SUPERFAMILY"/>
    <property type="match status" value="1"/>
</dbReference>
<keyword evidence="2 6" id="KW-0812">Transmembrane</keyword>
<accession>A0A3R8P4R8</accession>
<evidence type="ECO:0000256" key="6">
    <source>
        <dbReference type="SAM" id="Phobius"/>
    </source>
</evidence>
<feature type="transmembrane region" description="Helical" evidence="6">
    <location>
        <begin position="234"/>
        <end position="252"/>
    </location>
</feature>
<dbReference type="OrthoDB" id="9778875at2"/>
<gene>
    <name evidence="8" type="ORF">EIL87_14845</name>
</gene>
<dbReference type="SUPFAM" id="SSF103473">
    <property type="entry name" value="MFS general substrate transporter"/>
    <property type="match status" value="1"/>
</dbReference>
<sequence length="479" mass="49090">MSGRLRQAGGTPGPPPRSREQASRVDTASPSSDSALWHPHRRAFTAGLILVITLVAFEAMGVGTALPTIVADFHASQWYSWPLTVFLSASAAGTVLGGRVADTRGPAVPLLVALPSFAAGLLLAALAPGMAVLLVARVVQGLSGGVLIVSLYVMIARVYPERHRPAAFGALSAAWVVPALVGPLIAGLLTEHASWRWVFGGLAPLVCLGAGLLVPTLRRFGERGAEPAEARPRLPWAAVGAAVSVVALTWSAQQASLLALGVAVVGLVVLVPSLLRLLPPGTLRARPGLPVMVLARGLLAGLFFTAQAFVPLSLTVVHGFSASAAGLPLTVGSLGWSVGALWQSRQRRLRGEQIVAAGFCLVGTGVFALLQALPSWGAPWLVFVGWFVAGMGMGISVATTAVVVLSLSPEAARGFNSSALQISDMLGQALLVGAGGVVVSALATADAPTRGVLPLDLGLLVATLPAAVVLLRAGRVERV</sequence>
<feature type="transmembrane region" description="Helical" evidence="6">
    <location>
        <begin position="380"/>
        <end position="405"/>
    </location>
</feature>
<keyword evidence="9" id="KW-1185">Reference proteome</keyword>
<dbReference type="Proteomes" id="UP000274515">
    <property type="component" value="Unassembled WGS sequence"/>
</dbReference>
<feature type="transmembrane region" description="Helical" evidence="6">
    <location>
        <begin position="354"/>
        <end position="374"/>
    </location>
</feature>
<feature type="region of interest" description="Disordered" evidence="5">
    <location>
        <begin position="1"/>
        <end position="34"/>
    </location>
</feature>
<dbReference type="InterPro" id="IPR011701">
    <property type="entry name" value="MFS"/>
</dbReference>
<feature type="transmembrane region" description="Helical" evidence="6">
    <location>
        <begin position="195"/>
        <end position="214"/>
    </location>
</feature>
<evidence type="ECO:0000256" key="3">
    <source>
        <dbReference type="ARBA" id="ARBA00022989"/>
    </source>
</evidence>
<dbReference type="GO" id="GO:0005886">
    <property type="term" value="C:plasma membrane"/>
    <property type="evidence" value="ECO:0007669"/>
    <property type="project" value="UniProtKB-SubCell"/>
</dbReference>
<keyword evidence="3 6" id="KW-1133">Transmembrane helix</keyword>
<dbReference type="Pfam" id="PF07690">
    <property type="entry name" value="MFS_1"/>
    <property type="match status" value="1"/>
</dbReference>
<dbReference type="Gene3D" id="1.20.1250.20">
    <property type="entry name" value="MFS general substrate transporter like domains"/>
    <property type="match status" value="1"/>
</dbReference>
<feature type="transmembrane region" description="Helical" evidence="6">
    <location>
        <begin position="451"/>
        <end position="471"/>
    </location>
</feature>